<dbReference type="SUPFAM" id="SSF51621">
    <property type="entry name" value="Phosphoenolpyruvate/pyruvate domain"/>
    <property type="match status" value="1"/>
</dbReference>
<dbReference type="PANTHER" id="PTHR32308">
    <property type="entry name" value="LYASE BETA SUBUNIT, PUTATIVE (AFU_ORTHOLOGUE AFUA_4G13030)-RELATED"/>
    <property type="match status" value="1"/>
</dbReference>
<evidence type="ECO:0000313" key="9">
    <source>
        <dbReference type="Proteomes" id="UP000317078"/>
    </source>
</evidence>
<keyword evidence="4 6" id="KW-0460">Magnesium</keyword>
<evidence type="ECO:0000256" key="4">
    <source>
        <dbReference type="ARBA" id="ARBA00022842"/>
    </source>
</evidence>
<comment type="cofactor">
    <cofactor evidence="1">
        <name>Mg(2+)</name>
        <dbReference type="ChEBI" id="CHEBI:18420"/>
    </cofactor>
</comment>
<dbReference type="InterPro" id="IPR015813">
    <property type="entry name" value="Pyrv/PenolPyrv_kinase-like_dom"/>
</dbReference>
<dbReference type="Pfam" id="PF03328">
    <property type="entry name" value="HpcH_HpaI"/>
    <property type="match status" value="1"/>
</dbReference>
<dbReference type="InterPro" id="IPR005000">
    <property type="entry name" value="Aldolase/citrate-lyase_domain"/>
</dbReference>
<comment type="caution">
    <text evidence="8">The sequence shown here is derived from an EMBL/GenBank/DDBJ whole genome shotgun (WGS) entry which is preliminary data.</text>
</comment>
<keyword evidence="3 6" id="KW-0479">Metal-binding</keyword>
<feature type="binding site" evidence="5">
    <location>
        <position position="128"/>
    </location>
    <ligand>
        <name>substrate</name>
    </ligand>
</feature>
<feature type="binding site" evidence="5">
    <location>
        <position position="66"/>
    </location>
    <ligand>
        <name>substrate</name>
    </ligand>
</feature>
<proteinExistence type="inferred from homology"/>
<dbReference type="GO" id="GO:0000287">
    <property type="term" value="F:magnesium ion binding"/>
    <property type="evidence" value="ECO:0007669"/>
    <property type="project" value="TreeGrafter"/>
</dbReference>
<dbReference type="Gene3D" id="3.20.20.60">
    <property type="entry name" value="Phosphoenolpyruvate-binding domains"/>
    <property type="match status" value="1"/>
</dbReference>
<protein>
    <submittedName>
        <fullName evidence="8">CoA ester lyase</fullName>
    </submittedName>
</protein>
<evidence type="ECO:0000313" key="8">
    <source>
        <dbReference type="EMBL" id="TPG57110.1"/>
    </source>
</evidence>
<organism evidence="8 9">
    <name type="scientific">Muricoccus nepalensis</name>
    <dbReference type="NCBI Taxonomy" id="1854500"/>
    <lineage>
        <taxon>Bacteria</taxon>
        <taxon>Pseudomonadati</taxon>
        <taxon>Pseudomonadota</taxon>
        <taxon>Alphaproteobacteria</taxon>
        <taxon>Acetobacterales</taxon>
        <taxon>Roseomonadaceae</taxon>
        <taxon>Muricoccus</taxon>
    </lineage>
</organism>
<evidence type="ECO:0000256" key="5">
    <source>
        <dbReference type="PIRSR" id="PIRSR015582-1"/>
    </source>
</evidence>
<feature type="domain" description="HpcH/HpaI aldolase/citrate lyase" evidence="7">
    <location>
        <begin position="5"/>
        <end position="223"/>
    </location>
</feature>
<evidence type="ECO:0000256" key="2">
    <source>
        <dbReference type="ARBA" id="ARBA00005568"/>
    </source>
</evidence>
<dbReference type="InterPro" id="IPR040442">
    <property type="entry name" value="Pyrv_kinase-like_dom_sf"/>
</dbReference>
<dbReference type="RefSeq" id="WP_140883151.1">
    <property type="nucleotide sequence ID" value="NZ_RCZP01000009.1"/>
</dbReference>
<dbReference type="GO" id="GO:0016829">
    <property type="term" value="F:lyase activity"/>
    <property type="evidence" value="ECO:0007669"/>
    <property type="project" value="UniProtKB-KW"/>
</dbReference>
<dbReference type="GO" id="GO:0006107">
    <property type="term" value="P:oxaloacetate metabolic process"/>
    <property type="evidence" value="ECO:0007669"/>
    <property type="project" value="TreeGrafter"/>
</dbReference>
<dbReference type="EMBL" id="RCZP01000009">
    <property type="protein sequence ID" value="TPG57110.1"/>
    <property type="molecule type" value="Genomic_DNA"/>
</dbReference>
<dbReference type="OrthoDB" id="9800547at2"/>
<comment type="similarity">
    <text evidence="2">Belongs to the HpcH/HpaI aldolase family.</text>
</comment>
<evidence type="ECO:0000259" key="7">
    <source>
        <dbReference type="Pfam" id="PF03328"/>
    </source>
</evidence>
<dbReference type="InterPro" id="IPR011206">
    <property type="entry name" value="Citrate_lyase_beta/mcl1/mcl2"/>
</dbReference>
<evidence type="ECO:0000256" key="6">
    <source>
        <dbReference type="PIRSR" id="PIRSR015582-2"/>
    </source>
</evidence>
<name>A0A502G6U1_9PROT</name>
<feature type="binding site" evidence="6">
    <location>
        <position position="155"/>
    </location>
    <ligand>
        <name>Mg(2+)</name>
        <dbReference type="ChEBI" id="CHEBI:18420"/>
    </ligand>
</feature>
<accession>A0A502G6U1</accession>
<dbReference type="PANTHER" id="PTHR32308:SF0">
    <property type="entry name" value="HPCH_HPAI ALDOLASE_CITRATE LYASE DOMAIN-CONTAINING PROTEIN"/>
    <property type="match status" value="1"/>
</dbReference>
<evidence type="ECO:0000256" key="3">
    <source>
        <dbReference type="ARBA" id="ARBA00022723"/>
    </source>
</evidence>
<feature type="binding site" evidence="6">
    <location>
        <position position="128"/>
    </location>
    <ligand>
        <name>Mg(2+)</name>
        <dbReference type="ChEBI" id="CHEBI:18420"/>
    </ligand>
</feature>
<sequence>MLNWRSLLFVPATAERFIAKAHTRGADAIILDLEDSVPPTEKVAARAALAGAVPRVSQEGAYVVVRINQPLSLSVPDIAAAVGPGVAALMLTKVLGPDHVRLLSEAVAEREIACGMPVGSTRFLALVETVAALPQMAPIAAADPRMAAMGIGGEDLATELGATPTADGLYVWAAHCIAACRMAGIAPVGSLGSLSNLDDLEGYRAGLRRARALGFSAATCIHPAHVPIINEEYGATQEELDRARRLIAAFDTALAQGSGAVAHEGRMIDLPIVERARRLLARAEGWRTRTSPSATDSKVTG</sequence>
<dbReference type="PIRSF" id="PIRSF015582">
    <property type="entry name" value="Cit_lyase_B"/>
    <property type="match status" value="1"/>
</dbReference>
<reference evidence="8 9" key="1">
    <citation type="journal article" date="2019" name="Environ. Microbiol.">
        <title>Species interactions and distinct microbial communities in high Arctic permafrost affected cryosols are associated with the CH4 and CO2 gas fluxes.</title>
        <authorList>
            <person name="Altshuler I."/>
            <person name="Hamel J."/>
            <person name="Turney S."/>
            <person name="Magnuson E."/>
            <person name="Levesque R."/>
            <person name="Greer C."/>
            <person name="Whyte L.G."/>
        </authorList>
    </citation>
    <scope>NUCLEOTIDE SEQUENCE [LARGE SCALE GENOMIC DNA]</scope>
    <source>
        <strain evidence="8 9">S9.3B</strain>
    </source>
</reference>
<dbReference type="AlphaFoldDB" id="A0A502G6U1"/>
<keyword evidence="9" id="KW-1185">Reference proteome</keyword>
<gene>
    <name evidence="8" type="ORF">EAH89_11625</name>
</gene>
<dbReference type="Proteomes" id="UP000317078">
    <property type="component" value="Unassembled WGS sequence"/>
</dbReference>
<keyword evidence="8" id="KW-0456">Lyase</keyword>
<evidence type="ECO:0000256" key="1">
    <source>
        <dbReference type="ARBA" id="ARBA00001946"/>
    </source>
</evidence>